<feature type="transmembrane region" description="Helical" evidence="1">
    <location>
        <begin position="214"/>
        <end position="237"/>
    </location>
</feature>
<feature type="transmembrane region" description="Helical" evidence="1">
    <location>
        <begin position="178"/>
        <end position="202"/>
    </location>
</feature>
<evidence type="ECO:0000259" key="2">
    <source>
        <dbReference type="Pfam" id="PF14342"/>
    </source>
</evidence>
<proteinExistence type="predicted"/>
<gene>
    <name evidence="3" type="ORF">JJB74_18260</name>
</gene>
<feature type="domain" description="DUF4396" evidence="2">
    <location>
        <begin position="91"/>
        <end position="242"/>
    </location>
</feature>
<name>A0A934W6S8_9BURK</name>
<keyword evidence="1" id="KW-0472">Membrane</keyword>
<dbReference type="InterPro" id="IPR025509">
    <property type="entry name" value="DUF4396"/>
</dbReference>
<organism evidence="3 4">
    <name type="scientific">Noviherbaspirillum pedocola</name>
    <dbReference type="NCBI Taxonomy" id="2801341"/>
    <lineage>
        <taxon>Bacteria</taxon>
        <taxon>Pseudomonadati</taxon>
        <taxon>Pseudomonadota</taxon>
        <taxon>Betaproteobacteria</taxon>
        <taxon>Burkholderiales</taxon>
        <taxon>Oxalobacteraceae</taxon>
        <taxon>Noviherbaspirillum</taxon>
    </lineage>
</organism>
<protein>
    <submittedName>
        <fullName evidence="3">DUF4396 domain-containing protein</fullName>
    </submittedName>
</protein>
<dbReference type="EMBL" id="JAEPBG010000008">
    <property type="protein sequence ID" value="MBK4736572.1"/>
    <property type="molecule type" value="Genomic_DNA"/>
</dbReference>
<feature type="transmembrane region" description="Helical" evidence="1">
    <location>
        <begin position="135"/>
        <end position="157"/>
    </location>
</feature>
<comment type="caution">
    <text evidence="3">The sequence shown here is derived from an EMBL/GenBank/DDBJ whole genome shotgun (WGS) entry which is preliminary data.</text>
</comment>
<dbReference type="Proteomes" id="UP000622890">
    <property type="component" value="Unassembled WGS sequence"/>
</dbReference>
<evidence type="ECO:0000313" key="4">
    <source>
        <dbReference type="Proteomes" id="UP000622890"/>
    </source>
</evidence>
<keyword evidence="1" id="KW-1133">Transmembrane helix</keyword>
<reference evidence="3" key="1">
    <citation type="submission" date="2021-01" db="EMBL/GenBank/DDBJ databases">
        <title>Genome sequence of strain Noviherbaspirillum sp. DKR-6.</title>
        <authorList>
            <person name="Chaudhary D.K."/>
        </authorList>
    </citation>
    <scope>NUCLEOTIDE SEQUENCE</scope>
    <source>
        <strain evidence="3">DKR-6</strain>
    </source>
</reference>
<evidence type="ECO:0000313" key="3">
    <source>
        <dbReference type="EMBL" id="MBK4736572.1"/>
    </source>
</evidence>
<keyword evidence="4" id="KW-1185">Reference proteome</keyword>
<sequence length="245" mass="27640">MNVTPHWLHVLSLLFLALGFGCALFIAVDVLRHPQKMWIMDVVWPVTALFGTVASLWLYWRYGRLSAKDVESDAKERGEQPPAKQLPFPVMVAKGASHCGSGCCIGDIIAEWLAFAVPAVATWFGWHSLFSEKIFAVWVLDFVLAFLIGVAFQYFTIAPMRHLGFLQGVWAAVKADTLSLTAWQVGMYGFMAIAYFWIFGTLLHTKLEVASPEFWFMMQIAMLCGFATSYPVNWWLLKAGLKEKM</sequence>
<dbReference type="AlphaFoldDB" id="A0A934W6S8"/>
<evidence type="ECO:0000256" key="1">
    <source>
        <dbReference type="SAM" id="Phobius"/>
    </source>
</evidence>
<keyword evidence="1" id="KW-0812">Transmembrane</keyword>
<feature type="transmembrane region" description="Helical" evidence="1">
    <location>
        <begin position="42"/>
        <end position="60"/>
    </location>
</feature>
<dbReference type="Pfam" id="PF14342">
    <property type="entry name" value="DUF4396"/>
    <property type="match status" value="1"/>
</dbReference>
<accession>A0A934W6S8</accession>
<feature type="transmembrane region" description="Helical" evidence="1">
    <location>
        <begin position="6"/>
        <end position="30"/>
    </location>
</feature>